<evidence type="ECO:0000256" key="5">
    <source>
        <dbReference type="ARBA" id="ARBA00022989"/>
    </source>
</evidence>
<comment type="subcellular location">
    <subcellularLocation>
        <location evidence="1">Membrane</location>
        <topology evidence="1">Multi-pass membrane protein</topology>
    </subcellularLocation>
</comment>
<sequence length="265" mass="28481">MVFGIGVDCQTIFSKAGSCAYALETGAPQVSSDGGELSINLCWGAGVFFGVMIAGGVTGAHLNPAVSVTMALRKELEWSMVLPYFFAQFLGAFVASAVMFLNYSPAMYHYARKCCDGTDSPFYDGCREDTAHAWTSFPQRYESVGYGFADQLIGTAILLGGISAIIDAKQRRPHPPAGPFTVAASVGALVVAIGMSMGYNAGYPINPARDFGPRVFCWMAGWGDYVFKAGDMWWWVPIVAPLLGGPLGSLTYWSFVEVWLPQDAP</sequence>
<organism evidence="9">
    <name type="scientific">Florenciella parvula</name>
    <dbReference type="NCBI Taxonomy" id="236787"/>
    <lineage>
        <taxon>Eukaryota</taxon>
        <taxon>Sar</taxon>
        <taxon>Stramenopiles</taxon>
        <taxon>Ochrophyta</taxon>
        <taxon>Dictyochophyceae</taxon>
        <taxon>Florenciellales</taxon>
        <taxon>Florenciella</taxon>
    </lineage>
</organism>
<evidence type="ECO:0000256" key="7">
    <source>
        <dbReference type="RuleBase" id="RU000477"/>
    </source>
</evidence>
<evidence type="ECO:0000256" key="1">
    <source>
        <dbReference type="ARBA" id="ARBA00004141"/>
    </source>
</evidence>
<feature type="transmembrane region" description="Helical" evidence="8">
    <location>
        <begin position="178"/>
        <end position="199"/>
    </location>
</feature>
<dbReference type="PROSITE" id="PS00221">
    <property type="entry name" value="MIP"/>
    <property type="match status" value="1"/>
</dbReference>
<evidence type="ECO:0000256" key="8">
    <source>
        <dbReference type="SAM" id="Phobius"/>
    </source>
</evidence>
<evidence type="ECO:0000256" key="6">
    <source>
        <dbReference type="ARBA" id="ARBA00023136"/>
    </source>
</evidence>
<dbReference type="GO" id="GO:0005886">
    <property type="term" value="C:plasma membrane"/>
    <property type="evidence" value="ECO:0007669"/>
    <property type="project" value="TreeGrafter"/>
</dbReference>
<dbReference type="EMBL" id="HBGT01014641">
    <property type="protein sequence ID" value="CAD9412643.1"/>
    <property type="molecule type" value="Transcribed_RNA"/>
</dbReference>
<keyword evidence="6 8" id="KW-0472">Membrane</keyword>
<feature type="transmembrane region" description="Helical" evidence="8">
    <location>
        <begin position="144"/>
        <end position="166"/>
    </location>
</feature>
<feature type="transmembrane region" description="Helical" evidence="8">
    <location>
        <begin position="37"/>
        <end position="60"/>
    </location>
</feature>
<keyword evidence="3 7" id="KW-0813">Transport</keyword>
<dbReference type="SUPFAM" id="SSF81338">
    <property type="entry name" value="Aquaporin-like"/>
    <property type="match status" value="1"/>
</dbReference>
<feature type="transmembrane region" description="Helical" evidence="8">
    <location>
        <begin position="81"/>
        <end position="103"/>
    </location>
</feature>
<dbReference type="InterPro" id="IPR050363">
    <property type="entry name" value="MIP/Aquaporin"/>
</dbReference>
<dbReference type="PANTHER" id="PTHR43829">
    <property type="entry name" value="AQUAPORIN OR AQUAGLYCEROPORIN RELATED"/>
    <property type="match status" value="1"/>
</dbReference>
<dbReference type="PANTHER" id="PTHR43829:SF29">
    <property type="entry name" value="AQUAPORIN 9"/>
    <property type="match status" value="1"/>
</dbReference>
<evidence type="ECO:0000256" key="3">
    <source>
        <dbReference type="ARBA" id="ARBA00022448"/>
    </source>
</evidence>
<proteinExistence type="inferred from homology"/>
<gene>
    <name evidence="9" type="ORF">FPAR1323_LOCUS7848</name>
</gene>
<accession>A0A7S2FSP7</accession>
<dbReference type="InterPro" id="IPR023271">
    <property type="entry name" value="Aquaporin-like"/>
</dbReference>
<dbReference type="InterPro" id="IPR000425">
    <property type="entry name" value="MIP"/>
</dbReference>
<evidence type="ECO:0008006" key="10">
    <source>
        <dbReference type="Google" id="ProtNLM"/>
    </source>
</evidence>
<dbReference type="GO" id="GO:0015250">
    <property type="term" value="F:water channel activity"/>
    <property type="evidence" value="ECO:0007669"/>
    <property type="project" value="TreeGrafter"/>
</dbReference>
<dbReference type="GO" id="GO:0015254">
    <property type="term" value="F:glycerol channel activity"/>
    <property type="evidence" value="ECO:0007669"/>
    <property type="project" value="TreeGrafter"/>
</dbReference>
<dbReference type="Pfam" id="PF00230">
    <property type="entry name" value="MIP"/>
    <property type="match status" value="1"/>
</dbReference>
<comment type="similarity">
    <text evidence="2 7">Belongs to the MIP/aquaporin (TC 1.A.8) family.</text>
</comment>
<dbReference type="AlphaFoldDB" id="A0A7S2FSP7"/>
<feature type="transmembrane region" description="Helical" evidence="8">
    <location>
        <begin position="234"/>
        <end position="255"/>
    </location>
</feature>
<dbReference type="InterPro" id="IPR022357">
    <property type="entry name" value="MIP_CS"/>
</dbReference>
<dbReference type="Gene3D" id="1.20.1080.10">
    <property type="entry name" value="Glycerol uptake facilitator protein"/>
    <property type="match status" value="1"/>
</dbReference>
<evidence type="ECO:0000256" key="2">
    <source>
        <dbReference type="ARBA" id="ARBA00006175"/>
    </source>
</evidence>
<dbReference type="GO" id="GO:0015204">
    <property type="term" value="F:urea transmembrane transporter activity"/>
    <property type="evidence" value="ECO:0007669"/>
    <property type="project" value="TreeGrafter"/>
</dbReference>
<protein>
    <recommendedName>
        <fullName evidence="10">Aquaporin</fullName>
    </recommendedName>
</protein>
<keyword evidence="4 7" id="KW-0812">Transmembrane</keyword>
<name>A0A7S2FSP7_9STRA</name>
<evidence type="ECO:0000256" key="4">
    <source>
        <dbReference type="ARBA" id="ARBA00022692"/>
    </source>
</evidence>
<keyword evidence="5 8" id="KW-1133">Transmembrane helix</keyword>
<evidence type="ECO:0000313" key="9">
    <source>
        <dbReference type="EMBL" id="CAD9412643.1"/>
    </source>
</evidence>
<reference evidence="9" key="1">
    <citation type="submission" date="2021-01" db="EMBL/GenBank/DDBJ databases">
        <authorList>
            <person name="Corre E."/>
            <person name="Pelletier E."/>
            <person name="Niang G."/>
            <person name="Scheremetjew M."/>
            <person name="Finn R."/>
            <person name="Kale V."/>
            <person name="Holt S."/>
            <person name="Cochrane G."/>
            <person name="Meng A."/>
            <person name="Brown T."/>
            <person name="Cohen L."/>
        </authorList>
    </citation>
    <scope>NUCLEOTIDE SEQUENCE</scope>
    <source>
        <strain evidence="9">RCC1693</strain>
    </source>
</reference>
<dbReference type="PRINTS" id="PR00783">
    <property type="entry name" value="MINTRINSICP"/>
</dbReference>